<dbReference type="GeneID" id="100373674"/>
<evidence type="ECO:0000256" key="1">
    <source>
        <dbReference type="SAM" id="MobiDB-lite"/>
    </source>
</evidence>
<dbReference type="Proteomes" id="UP000694865">
    <property type="component" value="Unplaced"/>
</dbReference>
<keyword evidence="2" id="KW-1185">Reference proteome</keyword>
<protein>
    <submittedName>
        <fullName evidence="3">Leucine-rich repeat-containing protein C10orf11 homolog</fullName>
    </submittedName>
</protein>
<dbReference type="PANTHER" id="PTHR46282:SF1">
    <property type="entry name" value="LEUCINE-RICH REPEAT-CONTAINING PROTEIN 72-LIKE"/>
    <property type="match status" value="1"/>
</dbReference>
<organism evidence="2 3">
    <name type="scientific">Saccoglossus kowalevskii</name>
    <name type="common">Acorn worm</name>
    <dbReference type="NCBI Taxonomy" id="10224"/>
    <lineage>
        <taxon>Eukaryota</taxon>
        <taxon>Metazoa</taxon>
        <taxon>Hemichordata</taxon>
        <taxon>Enteropneusta</taxon>
        <taxon>Harrimaniidae</taxon>
        <taxon>Saccoglossus</taxon>
    </lineage>
</organism>
<dbReference type="RefSeq" id="XP_002736993.1">
    <property type="nucleotide sequence ID" value="XM_002736947.2"/>
</dbReference>
<dbReference type="InterPro" id="IPR032675">
    <property type="entry name" value="LRR_dom_sf"/>
</dbReference>
<dbReference type="SUPFAM" id="SSF52058">
    <property type="entry name" value="L domain-like"/>
    <property type="match status" value="1"/>
</dbReference>
<feature type="compositionally biased region" description="Basic residues" evidence="1">
    <location>
        <begin position="170"/>
        <end position="182"/>
    </location>
</feature>
<dbReference type="PANTHER" id="PTHR46282">
    <property type="entry name" value="LEUCINE-RICH MELANOCYTE DIFFERENTIATION-ASSOCIATED PROTEIN"/>
    <property type="match status" value="1"/>
</dbReference>
<dbReference type="InterPro" id="IPR043313">
    <property type="entry name" value="LRMDA"/>
</dbReference>
<evidence type="ECO:0000313" key="3">
    <source>
        <dbReference type="RefSeq" id="XP_002736993.1"/>
    </source>
</evidence>
<dbReference type="Gene3D" id="3.80.10.10">
    <property type="entry name" value="Ribonuclease Inhibitor"/>
    <property type="match status" value="1"/>
</dbReference>
<dbReference type="Pfam" id="PF14580">
    <property type="entry name" value="LRR_9"/>
    <property type="match status" value="1"/>
</dbReference>
<feature type="region of interest" description="Disordered" evidence="1">
    <location>
        <begin position="150"/>
        <end position="188"/>
    </location>
</feature>
<evidence type="ECO:0000313" key="2">
    <source>
        <dbReference type="Proteomes" id="UP000694865"/>
    </source>
</evidence>
<name>A0ABM0GTF9_SACKO</name>
<dbReference type="InterPro" id="IPR001611">
    <property type="entry name" value="Leu-rich_rpt"/>
</dbReference>
<accession>A0ABM0GTF9</accession>
<reference evidence="3" key="1">
    <citation type="submission" date="2025-08" db="UniProtKB">
        <authorList>
            <consortium name="RefSeq"/>
        </authorList>
    </citation>
    <scope>IDENTIFICATION</scope>
    <source>
        <tissue evidence="3">Testes</tissue>
    </source>
</reference>
<dbReference type="PROSITE" id="PS51450">
    <property type="entry name" value="LRR"/>
    <property type="match status" value="2"/>
</dbReference>
<sequence>MDENTRLSLAYQNLTDLPDRYIRQYANRLQEVDLSHNQFTQVRFLEGFPNLDTLILDNNNIKSHTKFPPLPNLTTLWLNRNKIDNLTVFVDMLARSFPALKYLCMMDNPGAPSYFNGGTFQQYKEYRQYVISQLPCLQVLDDEKIAQEERSEAERIFRQLPSQSSEPSQAKKRSKKKKKKRRSDLEVT</sequence>
<proteinExistence type="predicted"/>
<gene>
    <name evidence="3" type="primary">LOC100373674</name>
</gene>